<evidence type="ECO:0000256" key="3">
    <source>
        <dbReference type="ARBA" id="ARBA00022824"/>
    </source>
</evidence>
<keyword evidence="8" id="KW-1185">Reference proteome</keyword>
<evidence type="ECO:0000256" key="5">
    <source>
        <dbReference type="ARBA" id="ARBA00023136"/>
    </source>
</evidence>
<gene>
    <name evidence="7" type="ORF">BJ684DRAFT_18229</name>
</gene>
<dbReference type="Pfam" id="PF06624">
    <property type="entry name" value="RAMP4"/>
    <property type="match status" value="1"/>
</dbReference>
<keyword evidence="3 6" id="KW-0256">Endoplasmic reticulum</keyword>
<dbReference type="PANTHER" id="PTHR15601">
    <property type="entry name" value="STRESS ASSOCIATED ENDOPLASMIC RETICULUM PROTEIN SERP1/RAMP4"/>
    <property type="match status" value="1"/>
</dbReference>
<comment type="similarity">
    <text evidence="1 6">Belongs to the RAMP4 family.</text>
</comment>
<proteinExistence type="inferred from homology"/>
<evidence type="ECO:0000313" key="7">
    <source>
        <dbReference type="EMBL" id="RKP15453.1"/>
    </source>
</evidence>
<feature type="transmembrane region" description="Helical" evidence="6">
    <location>
        <begin position="65"/>
        <end position="88"/>
    </location>
</feature>
<dbReference type="EMBL" id="KZ987731">
    <property type="protein sequence ID" value="RKP15453.1"/>
    <property type="molecule type" value="Genomic_DNA"/>
</dbReference>
<evidence type="ECO:0000256" key="6">
    <source>
        <dbReference type="RuleBase" id="RU364120"/>
    </source>
</evidence>
<comment type="subcellular location">
    <subcellularLocation>
        <location evidence="6">Membrane</location>
        <topology evidence="6">Single-pass membrane protein</topology>
    </subcellularLocation>
    <subcellularLocation>
        <location evidence="6">Endoplasmic reticulum membrane</location>
        <topology evidence="6">Single-pass membrane protein</topology>
    </subcellularLocation>
</comment>
<comment type="function">
    <text evidence="6">Interacts with target proteins during translocation into the lumen of the endoplasmic reticulum. Protects unfolded target proteins against degradation and facilitate correct glycosylation.</text>
</comment>
<sequence length="92" mass="10241">MLPTLPSTLFLQLLGHPHFAFPLFPFPPSTMPSTPTIKNRNAAHARNIHHRGNVKETLRTKKTTYPVSGVTLAILVFVVIGGAVFELLRWIV</sequence>
<keyword evidence="5 6" id="KW-0472">Membrane</keyword>
<dbReference type="Proteomes" id="UP000267251">
    <property type="component" value="Unassembled WGS sequence"/>
</dbReference>
<accession>A0A4P9Y8M3</accession>
<keyword evidence="2 6" id="KW-0812">Transmembrane</keyword>
<keyword evidence="4 6" id="KW-1133">Transmembrane helix</keyword>
<evidence type="ECO:0000256" key="2">
    <source>
        <dbReference type="ARBA" id="ARBA00022692"/>
    </source>
</evidence>
<dbReference type="GO" id="GO:0030968">
    <property type="term" value="P:endoplasmic reticulum unfolded protein response"/>
    <property type="evidence" value="ECO:0007669"/>
    <property type="project" value="TreeGrafter"/>
</dbReference>
<dbReference type="InterPro" id="IPR010580">
    <property type="entry name" value="ER_stress-assoc"/>
</dbReference>
<dbReference type="PANTHER" id="PTHR15601:SF0">
    <property type="entry name" value="GEO09675P1"/>
    <property type="match status" value="1"/>
</dbReference>
<evidence type="ECO:0000256" key="4">
    <source>
        <dbReference type="ARBA" id="ARBA00022989"/>
    </source>
</evidence>
<name>A0A4P9Y8M3_9FUNG</name>
<protein>
    <recommendedName>
        <fullName evidence="6">Stress-associated endoplasmic reticulum protein</fullName>
    </recommendedName>
</protein>
<dbReference type="OrthoDB" id="16679at2759"/>
<organism evidence="7 8">
    <name type="scientific">Piptocephalis cylindrospora</name>
    <dbReference type="NCBI Taxonomy" id="1907219"/>
    <lineage>
        <taxon>Eukaryota</taxon>
        <taxon>Fungi</taxon>
        <taxon>Fungi incertae sedis</taxon>
        <taxon>Zoopagomycota</taxon>
        <taxon>Zoopagomycotina</taxon>
        <taxon>Zoopagomycetes</taxon>
        <taxon>Zoopagales</taxon>
        <taxon>Piptocephalidaceae</taxon>
        <taxon>Piptocephalis</taxon>
    </lineage>
</organism>
<evidence type="ECO:0000313" key="8">
    <source>
        <dbReference type="Proteomes" id="UP000267251"/>
    </source>
</evidence>
<reference evidence="8" key="1">
    <citation type="journal article" date="2018" name="Nat. Microbiol.">
        <title>Leveraging single-cell genomics to expand the fungal tree of life.</title>
        <authorList>
            <person name="Ahrendt S.R."/>
            <person name="Quandt C.A."/>
            <person name="Ciobanu D."/>
            <person name="Clum A."/>
            <person name="Salamov A."/>
            <person name="Andreopoulos B."/>
            <person name="Cheng J.F."/>
            <person name="Woyke T."/>
            <person name="Pelin A."/>
            <person name="Henrissat B."/>
            <person name="Reynolds N.K."/>
            <person name="Benny G.L."/>
            <person name="Smith M.E."/>
            <person name="James T.Y."/>
            <person name="Grigoriev I.V."/>
        </authorList>
    </citation>
    <scope>NUCLEOTIDE SEQUENCE [LARGE SCALE GENOMIC DNA]</scope>
</reference>
<dbReference type="GO" id="GO:0005789">
    <property type="term" value="C:endoplasmic reticulum membrane"/>
    <property type="evidence" value="ECO:0007669"/>
    <property type="project" value="UniProtKB-SubCell"/>
</dbReference>
<dbReference type="AlphaFoldDB" id="A0A4P9Y8M3"/>
<evidence type="ECO:0000256" key="1">
    <source>
        <dbReference type="ARBA" id="ARBA00005500"/>
    </source>
</evidence>